<dbReference type="Proteomes" id="UP001597402">
    <property type="component" value="Unassembled WGS sequence"/>
</dbReference>
<reference evidence="2" key="1">
    <citation type="journal article" date="2019" name="Int. J. Syst. Evol. Microbiol.">
        <title>The Global Catalogue of Microorganisms (GCM) 10K type strain sequencing project: providing services to taxonomists for standard genome sequencing and annotation.</title>
        <authorList>
            <consortium name="The Broad Institute Genomics Platform"/>
            <consortium name="The Broad Institute Genome Sequencing Center for Infectious Disease"/>
            <person name="Wu L."/>
            <person name="Ma J."/>
        </authorList>
    </citation>
    <scope>NUCLEOTIDE SEQUENCE [LARGE SCALE GENOMIC DNA]</scope>
    <source>
        <strain evidence="2">JCM 3338</strain>
    </source>
</reference>
<protein>
    <submittedName>
        <fullName evidence="1">Uncharacterized protein</fullName>
    </submittedName>
</protein>
<evidence type="ECO:0000313" key="2">
    <source>
        <dbReference type="Proteomes" id="UP001597402"/>
    </source>
</evidence>
<proteinExistence type="predicted"/>
<keyword evidence="2" id="KW-1185">Reference proteome</keyword>
<organism evidence="1 2">
    <name type="scientific">Blastococcus deserti</name>
    <dbReference type="NCBI Taxonomy" id="2259033"/>
    <lineage>
        <taxon>Bacteria</taxon>
        <taxon>Bacillati</taxon>
        <taxon>Actinomycetota</taxon>
        <taxon>Actinomycetes</taxon>
        <taxon>Geodermatophilales</taxon>
        <taxon>Geodermatophilaceae</taxon>
        <taxon>Blastococcus</taxon>
    </lineage>
</organism>
<gene>
    <name evidence="1" type="ORF">ACFSHS_21680</name>
</gene>
<comment type="caution">
    <text evidence="1">The sequence shown here is derived from an EMBL/GenBank/DDBJ whole genome shotgun (WGS) entry which is preliminary data.</text>
</comment>
<dbReference type="RefSeq" id="WP_376880747.1">
    <property type="nucleotide sequence ID" value="NZ_JBHUHP010000030.1"/>
</dbReference>
<dbReference type="EMBL" id="JBHUHP010000030">
    <property type="protein sequence ID" value="MFD2094187.1"/>
    <property type="molecule type" value="Genomic_DNA"/>
</dbReference>
<evidence type="ECO:0000313" key="1">
    <source>
        <dbReference type="EMBL" id="MFD2094187.1"/>
    </source>
</evidence>
<accession>A0ABW4XGJ6</accession>
<name>A0ABW4XGJ6_9ACTN</name>
<sequence length="79" mass="8115">METAVAAAARHTAEDDVPFALRDVEDLHDADLDAVLGDRLADAGAAVDAVGALAELVREPGPAVFAHTLTARSLLLAVL</sequence>